<dbReference type="Proteomes" id="UP000499080">
    <property type="component" value="Unassembled WGS sequence"/>
</dbReference>
<organism evidence="1 2">
    <name type="scientific">Araneus ventricosus</name>
    <name type="common">Orbweaver spider</name>
    <name type="synonym">Epeira ventricosa</name>
    <dbReference type="NCBI Taxonomy" id="182803"/>
    <lineage>
        <taxon>Eukaryota</taxon>
        <taxon>Metazoa</taxon>
        <taxon>Ecdysozoa</taxon>
        <taxon>Arthropoda</taxon>
        <taxon>Chelicerata</taxon>
        <taxon>Arachnida</taxon>
        <taxon>Araneae</taxon>
        <taxon>Araneomorphae</taxon>
        <taxon>Entelegynae</taxon>
        <taxon>Araneoidea</taxon>
        <taxon>Araneidae</taxon>
        <taxon>Araneus</taxon>
    </lineage>
</organism>
<dbReference type="Gene3D" id="3.40.50.720">
    <property type="entry name" value="NAD(P)-binding Rossmann-like Domain"/>
    <property type="match status" value="1"/>
</dbReference>
<sequence>LLFKSAAVMGFLLTQYPDEEGYYFKYLSESLESGKLTVVCDNGEKTTGSEFFGVEGIIKAVEHLHSGKNIGKVVARVS</sequence>
<feature type="non-terminal residue" evidence="1">
    <location>
        <position position="1"/>
    </location>
</feature>
<reference evidence="1 2" key="1">
    <citation type="journal article" date="2019" name="Sci. Rep.">
        <title>Orb-weaving spider Araneus ventricosus genome elucidates the spidroin gene catalogue.</title>
        <authorList>
            <person name="Kono N."/>
            <person name="Nakamura H."/>
            <person name="Ohtoshi R."/>
            <person name="Moran D.A.P."/>
            <person name="Shinohara A."/>
            <person name="Yoshida Y."/>
            <person name="Fujiwara M."/>
            <person name="Mori M."/>
            <person name="Tomita M."/>
            <person name="Arakawa K."/>
        </authorList>
    </citation>
    <scope>NUCLEOTIDE SEQUENCE [LARGE SCALE GENOMIC DNA]</scope>
</reference>
<dbReference type="EMBL" id="BGPR01031490">
    <property type="protein sequence ID" value="GBO04620.1"/>
    <property type="molecule type" value="Genomic_DNA"/>
</dbReference>
<proteinExistence type="predicted"/>
<keyword evidence="2" id="KW-1185">Reference proteome</keyword>
<accession>A0A4Y2TYW9</accession>
<evidence type="ECO:0000313" key="1">
    <source>
        <dbReference type="EMBL" id="GBO04620.1"/>
    </source>
</evidence>
<name>A0A4Y2TYW9_ARAVE</name>
<dbReference type="Gene3D" id="3.90.180.10">
    <property type="entry name" value="Medium-chain alcohol dehydrogenases, catalytic domain"/>
    <property type="match status" value="1"/>
</dbReference>
<dbReference type="AlphaFoldDB" id="A0A4Y2TYW9"/>
<dbReference type="OrthoDB" id="9992527at2759"/>
<evidence type="ECO:0000313" key="2">
    <source>
        <dbReference type="Proteomes" id="UP000499080"/>
    </source>
</evidence>
<protein>
    <submittedName>
        <fullName evidence="1">Uncharacterized protein</fullName>
    </submittedName>
</protein>
<comment type="caution">
    <text evidence="1">The sequence shown here is derived from an EMBL/GenBank/DDBJ whole genome shotgun (WGS) entry which is preliminary data.</text>
</comment>
<gene>
    <name evidence="1" type="ORF">AVEN_186548_1</name>
</gene>